<protein>
    <submittedName>
        <fullName evidence="1">Uncharacterized protein</fullName>
    </submittedName>
</protein>
<comment type="caution">
    <text evidence="1">The sequence shown here is derived from an EMBL/GenBank/DDBJ whole genome shotgun (WGS) entry which is preliminary data.</text>
</comment>
<proteinExistence type="predicted"/>
<dbReference type="AlphaFoldDB" id="A0A7C3VHS8"/>
<name>A0A7C3VHS8_9CYAN</name>
<accession>A0A7C3VHS8</accession>
<organism evidence="1">
    <name type="scientific">Planktothricoides sp. SpSt-374</name>
    <dbReference type="NCBI Taxonomy" id="2282167"/>
    <lineage>
        <taxon>Bacteria</taxon>
        <taxon>Bacillati</taxon>
        <taxon>Cyanobacteriota</taxon>
        <taxon>Cyanophyceae</taxon>
        <taxon>Oscillatoriophycideae</taxon>
        <taxon>Oscillatoriales</taxon>
        <taxon>Oscillatoriaceae</taxon>
        <taxon>Planktothricoides</taxon>
    </lineage>
</organism>
<sequence length="91" mass="10304">MPTGKIYCFRANYELSIKFDPSRVPDWLCLEADWQGYKIYTLPWVADVARVLGALEIEDTPSEWISHLESLGLTEVCAVIGDDLFEGKGYS</sequence>
<dbReference type="EMBL" id="DSPX01000131">
    <property type="protein sequence ID" value="HGG01593.1"/>
    <property type="molecule type" value="Genomic_DNA"/>
</dbReference>
<reference evidence="1" key="1">
    <citation type="journal article" date="2020" name="mSystems">
        <title>Genome- and Community-Level Interaction Insights into Carbon Utilization and Element Cycling Functions of Hydrothermarchaeota in Hydrothermal Sediment.</title>
        <authorList>
            <person name="Zhou Z."/>
            <person name="Liu Y."/>
            <person name="Xu W."/>
            <person name="Pan J."/>
            <person name="Luo Z.H."/>
            <person name="Li M."/>
        </authorList>
    </citation>
    <scope>NUCLEOTIDE SEQUENCE [LARGE SCALE GENOMIC DNA]</scope>
    <source>
        <strain evidence="1">SpSt-374</strain>
    </source>
</reference>
<gene>
    <name evidence="1" type="ORF">ENR15_13325</name>
</gene>
<evidence type="ECO:0000313" key="1">
    <source>
        <dbReference type="EMBL" id="HGG01593.1"/>
    </source>
</evidence>